<keyword evidence="4" id="KW-1185">Reference proteome</keyword>
<dbReference type="GO" id="GO:0042407">
    <property type="term" value="P:cristae formation"/>
    <property type="evidence" value="ECO:0007669"/>
    <property type="project" value="InterPro"/>
</dbReference>
<dbReference type="Proteomes" id="UP001388673">
    <property type="component" value="Unassembled WGS sequence"/>
</dbReference>
<accession>A0AAW0Z2Y8</accession>
<dbReference type="GO" id="GO:0061617">
    <property type="term" value="C:MICOS complex"/>
    <property type="evidence" value="ECO:0007669"/>
    <property type="project" value="UniProtKB-UniRule"/>
</dbReference>
<organism evidence="3 4">
    <name type="scientific">Kwoniella newhampshirensis</name>
    <dbReference type="NCBI Taxonomy" id="1651941"/>
    <lineage>
        <taxon>Eukaryota</taxon>
        <taxon>Fungi</taxon>
        <taxon>Dikarya</taxon>
        <taxon>Basidiomycota</taxon>
        <taxon>Agaricomycotina</taxon>
        <taxon>Tremellomycetes</taxon>
        <taxon>Tremellales</taxon>
        <taxon>Cryptococcaceae</taxon>
        <taxon>Kwoniella</taxon>
    </lineage>
</organism>
<dbReference type="GO" id="GO:0044284">
    <property type="term" value="C:mitochondrial crista junction"/>
    <property type="evidence" value="ECO:0007669"/>
    <property type="project" value="TreeGrafter"/>
</dbReference>
<comment type="caution">
    <text evidence="3">The sequence shown here is derived from an EMBL/GenBank/DDBJ whole genome shotgun (WGS) entry which is preliminary data.</text>
</comment>
<evidence type="ECO:0000256" key="2">
    <source>
        <dbReference type="SAM" id="MobiDB-lite"/>
    </source>
</evidence>
<name>A0AAW0Z2Y8_9TREE</name>
<dbReference type="InterPro" id="IPR033181">
    <property type="entry name" value="Mic26_fungi"/>
</dbReference>
<dbReference type="Pfam" id="PF09769">
    <property type="entry name" value="ApoO"/>
    <property type="match status" value="1"/>
</dbReference>
<dbReference type="PANTHER" id="PTHR28268">
    <property type="entry name" value="MICOS SUBUNIT MIC26"/>
    <property type="match status" value="1"/>
</dbReference>
<keyword evidence="1" id="KW-0999">Mitochondrion inner membrane</keyword>
<sequence length="294" mass="32495">MASFTGRVLRSRHLTTSILASTLYMTSTSLAADEGTSRVRPGFSSSGERLPIYPTPESNPSVTLVETPKPLVPYIAQGREAVSGVLGEARGYVQTGVSRWITFERRVEREVKSILPPDEPLNPGLIYILISGLSGSVLSRTRSLPIRFLSPPLFTLLAFPYFLPKTSHNIRQYLSDVEDKRFPEFAARHDHFVGTGLAHFGMLRSRIEDVGEDAREWGHKAFQGVEKTTGLRVGEVVSRVEKEKERLLAQQAKSAPIPQGGEQEYKTIGYVVEQKPVAEVVVPVAPEQGAKRIV</sequence>
<evidence type="ECO:0000256" key="1">
    <source>
        <dbReference type="RuleBase" id="RU363021"/>
    </source>
</evidence>
<dbReference type="GeneID" id="92178991"/>
<dbReference type="PANTHER" id="PTHR28268:SF1">
    <property type="entry name" value="MICOS SUBUNIT MIC26"/>
    <property type="match status" value="1"/>
</dbReference>
<proteinExistence type="predicted"/>
<comment type="subcellular location">
    <subcellularLocation>
        <location evidence="1">Mitochondrion inner membrane</location>
    </subcellularLocation>
</comment>
<evidence type="ECO:0000313" key="4">
    <source>
        <dbReference type="Proteomes" id="UP001388673"/>
    </source>
</evidence>
<comment type="subunit">
    <text evidence="1">Component of the mitochondrial contact site and cristae organizing system (MICOS) complex.</text>
</comment>
<gene>
    <name evidence="3" type="ORF">IAR55_001732</name>
</gene>
<keyword evidence="1" id="KW-0472">Membrane</keyword>
<comment type="function">
    <text evidence="1">Component of the MICOS complex, a large protein complex of the mitochondrial inner membrane that plays crucial roles in the maintenance of crista junctions, inner membrane architecture, and formation of contact sites to the outer membrane.</text>
</comment>
<feature type="region of interest" description="Disordered" evidence="2">
    <location>
        <begin position="35"/>
        <end position="59"/>
    </location>
</feature>
<dbReference type="RefSeq" id="XP_066804778.1">
    <property type="nucleotide sequence ID" value="XM_066944855.1"/>
</dbReference>
<dbReference type="AlphaFoldDB" id="A0AAW0Z2Y8"/>
<keyword evidence="1" id="KW-0496">Mitochondrion</keyword>
<protein>
    <recommendedName>
        <fullName evidence="1">MICOS complex subunit</fullName>
    </recommendedName>
</protein>
<dbReference type="InterPro" id="IPR019166">
    <property type="entry name" value="MIC26/MIC27"/>
</dbReference>
<evidence type="ECO:0000313" key="3">
    <source>
        <dbReference type="EMBL" id="KAK8864482.1"/>
    </source>
</evidence>
<reference evidence="3 4" key="1">
    <citation type="journal article" date="2024" name="bioRxiv">
        <title>Comparative genomics of Cryptococcus and Kwoniella reveals pathogenesis evolution and contrasting karyotype dynamics via intercentromeric recombination or chromosome fusion.</title>
        <authorList>
            <person name="Coelho M.A."/>
            <person name="David-Palma M."/>
            <person name="Shea T."/>
            <person name="Bowers K."/>
            <person name="McGinley-Smith S."/>
            <person name="Mohammad A.W."/>
            <person name="Gnirke A."/>
            <person name="Yurkov A.M."/>
            <person name="Nowrousian M."/>
            <person name="Sun S."/>
            <person name="Cuomo C.A."/>
            <person name="Heitman J."/>
        </authorList>
    </citation>
    <scope>NUCLEOTIDE SEQUENCE [LARGE SCALE GENOMIC DNA]</scope>
    <source>
        <strain evidence="3 4">CBS 13917</strain>
    </source>
</reference>
<dbReference type="KEGG" id="kne:92178991"/>
<dbReference type="EMBL" id="JBCAWK010000003">
    <property type="protein sequence ID" value="KAK8864482.1"/>
    <property type="molecule type" value="Genomic_DNA"/>
</dbReference>